<evidence type="ECO:0000313" key="3">
    <source>
        <dbReference type="Proteomes" id="UP000426235"/>
    </source>
</evidence>
<dbReference type="EMBL" id="CP046621">
    <property type="protein sequence ID" value="QGW76150.1"/>
    <property type="molecule type" value="Genomic_DNA"/>
</dbReference>
<name>A0A6I6GPA2_9PSED</name>
<protein>
    <recommendedName>
        <fullName evidence="4">RHS repeat-associated core domain-containing protein</fullName>
    </recommendedName>
</protein>
<evidence type="ECO:0000256" key="1">
    <source>
        <dbReference type="SAM" id="Phobius"/>
    </source>
</evidence>
<keyword evidence="3" id="KW-1185">Reference proteome</keyword>
<sequence length="801" mass="86903">MLGSQTFDGLGRQLSVDVGGRTTTFEYQPGQMPPSANTLPDGKRIDFTYVPELDHQVERIHPVGEAANSFTYDKVLGLIASVSGPLGMQKLTYTTSGKPLSDTWTVDGKDHATTWRHSLGGLLLGFVDANGTDHQRHHDALGRLVKVVTGNVTAAFTYDDFSRPEVLTTTDSSNRLTLTLTYDSLGREHTRTFAATVGSATRTSVQTLTYTDLDQLESRHWQDATRQGKETFAYDLRGRLTTYTAEPGVAPEDPFGNRIIKQVFTLNLLDGYDEVVSTFADDSEDTAQYTYSNAKDPTQVSAISHTHPTWPKRIELTYDACGRVIADSLGRRMTWDAQDRLIRVDYLGKVCRYAYDPSGNLSDRVLDGDLSRSFFSGGQPTHEQTANQVFERIGDGGTLFALNRITNGVRQRTTLLGSDAQGSVRIEADSKVRSRHYSAHGVEPEAEANSPYGYTGERREPLSGWYIPAGYRPYDPLLMIFLSPDSESPFGRGGLNPYAYCGGDPVNRVDPDGHAWWTWVLAGVGTALGIAAVVASFGAAAPAFAAIAVGNFAALTASGVIAMGVTTLGAISAASGAAGALMEATGKDEKAASALGWISLGTGLAGSALEMAPMAVAKLAGKLNKVPGRGMSKLSKPAKGPRGPDTTFENSWVAEHVRFHDDFLGQNIAAFETHGLRSGKLMSTKGTYKSAEKVAAESIKPWLDDINYPQDKGIILLACRGGTSGAAKRVSQVVKRTVQGYDNSIYLAKRPYNTKLSVSPYYNSNTLPTERLPLWDRLLGAKSPFFDKSNRRYATSRLYFH</sequence>
<accession>A0A6I6GPA2</accession>
<proteinExistence type="predicted"/>
<keyword evidence="1" id="KW-0472">Membrane</keyword>
<dbReference type="AlphaFoldDB" id="A0A6I6GPA2"/>
<feature type="transmembrane region" description="Helical" evidence="1">
    <location>
        <begin position="516"/>
        <end position="540"/>
    </location>
</feature>
<evidence type="ECO:0000313" key="2">
    <source>
        <dbReference type="EMBL" id="QGW76150.1"/>
    </source>
</evidence>
<gene>
    <name evidence="2" type="ORF">GPJ81_05500</name>
</gene>
<reference evidence="2" key="1">
    <citation type="submission" date="2019-12" db="EMBL/GenBank/DDBJ databases">
        <title>Hybrid Genome Assemblies of two High G+C Isolates from Undergraduate Microbiology Courses.</title>
        <authorList>
            <person name="Ne Ville C.J."/>
            <person name="Enright D."/>
            <person name="Hernandez I."/>
            <person name="Dodsworth J."/>
            <person name="Orwin P.M."/>
        </authorList>
    </citation>
    <scope>NUCLEOTIDE SEQUENCE [LARGE SCALE GENOMIC DNA]</scope>
    <source>
        <strain evidence="2">Neo</strain>
    </source>
</reference>
<evidence type="ECO:0008006" key="4">
    <source>
        <dbReference type="Google" id="ProtNLM"/>
    </source>
</evidence>
<dbReference type="InterPro" id="IPR022385">
    <property type="entry name" value="Rhs_assc_core"/>
</dbReference>
<dbReference type="PANTHER" id="PTHR32305:SF15">
    <property type="entry name" value="PROTEIN RHSA-RELATED"/>
    <property type="match status" value="1"/>
</dbReference>
<dbReference type="NCBIfam" id="TIGR03696">
    <property type="entry name" value="Rhs_assc_core"/>
    <property type="match status" value="1"/>
</dbReference>
<dbReference type="PANTHER" id="PTHR32305">
    <property type="match status" value="1"/>
</dbReference>
<dbReference type="RefSeq" id="WP_157191275.1">
    <property type="nucleotide sequence ID" value="NZ_CP046621.1"/>
</dbReference>
<dbReference type="Gene3D" id="2.180.10.10">
    <property type="entry name" value="RHS repeat-associated core"/>
    <property type="match status" value="1"/>
</dbReference>
<feature type="transmembrane region" description="Helical" evidence="1">
    <location>
        <begin position="552"/>
        <end position="574"/>
    </location>
</feature>
<organism evidence="2 3">
    <name type="scientific">Pseudomonas alkylphenolica</name>
    <dbReference type="NCBI Taxonomy" id="237609"/>
    <lineage>
        <taxon>Bacteria</taxon>
        <taxon>Pseudomonadati</taxon>
        <taxon>Pseudomonadota</taxon>
        <taxon>Gammaproteobacteria</taxon>
        <taxon>Pseudomonadales</taxon>
        <taxon>Pseudomonadaceae</taxon>
        <taxon>Pseudomonas</taxon>
    </lineage>
</organism>
<keyword evidence="1" id="KW-1133">Transmembrane helix</keyword>
<dbReference type="InterPro" id="IPR050708">
    <property type="entry name" value="T6SS_VgrG/RHS"/>
</dbReference>
<dbReference type="Proteomes" id="UP000426235">
    <property type="component" value="Chromosome"/>
</dbReference>
<keyword evidence="1" id="KW-0812">Transmembrane</keyword>